<protein>
    <submittedName>
        <fullName evidence="2">Uncharacterized protein</fullName>
    </submittedName>
</protein>
<comment type="caution">
    <text evidence="2">The sequence shown here is derived from an EMBL/GenBank/DDBJ whole genome shotgun (WGS) entry which is preliminary data.</text>
</comment>
<feature type="compositionally biased region" description="Gly residues" evidence="1">
    <location>
        <begin position="205"/>
        <end position="216"/>
    </location>
</feature>
<sequence length="216" mass="24121">MTTINQESWNDQNDQLRNDALRHERDEDMRDDDMTVDSRISDSRLPKHEYNLDDDEDDQNLSDDSIKGRDLDTDGGDEWDEGNVSTTDLDEEDLEDNDEAMAELHEVKNDKFGSLASSVQNGPDPDEIPEEHQADENELDYPDDDELEKGTDNEVNYTEGTEVEAPDETEAPEKAATLGDVDSTFTDQSHGRTSGRLIDHEPGSGSSGGEHGAYNL</sequence>
<gene>
    <name evidence="2" type="ORF">BDD43_5802</name>
</gene>
<feature type="compositionally biased region" description="Basic and acidic residues" evidence="1">
    <location>
        <begin position="102"/>
        <end position="111"/>
    </location>
</feature>
<feature type="compositionally biased region" description="Acidic residues" evidence="1">
    <location>
        <begin position="136"/>
        <end position="147"/>
    </location>
</feature>
<name>A0A495JA03_9SPHI</name>
<feature type="compositionally biased region" description="Polar residues" evidence="1">
    <location>
        <begin position="1"/>
        <end position="13"/>
    </location>
</feature>
<feature type="compositionally biased region" description="Acidic residues" evidence="1">
    <location>
        <begin position="52"/>
        <end position="61"/>
    </location>
</feature>
<evidence type="ECO:0000256" key="1">
    <source>
        <dbReference type="SAM" id="MobiDB-lite"/>
    </source>
</evidence>
<dbReference type="Proteomes" id="UP000268007">
    <property type="component" value="Unassembled WGS sequence"/>
</dbReference>
<accession>A0A495JA03</accession>
<feature type="compositionally biased region" description="Acidic residues" evidence="1">
    <location>
        <begin position="88"/>
        <end position="101"/>
    </location>
</feature>
<dbReference type="AlphaFoldDB" id="A0A495JA03"/>
<evidence type="ECO:0000313" key="2">
    <source>
        <dbReference type="EMBL" id="RKR85531.1"/>
    </source>
</evidence>
<evidence type="ECO:0000313" key="3">
    <source>
        <dbReference type="Proteomes" id="UP000268007"/>
    </source>
</evidence>
<dbReference type="RefSeq" id="WP_121201574.1">
    <property type="nucleotide sequence ID" value="NZ_RBKU01000001.1"/>
</dbReference>
<reference evidence="2 3" key="1">
    <citation type="submission" date="2018-10" db="EMBL/GenBank/DDBJ databases">
        <title>Genomic Encyclopedia of Archaeal and Bacterial Type Strains, Phase II (KMG-II): from individual species to whole genera.</title>
        <authorList>
            <person name="Goeker M."/>
        </authorList>
    </citation>
    <scope>NUCLEOTIDE SEQUENCE [LARGE SCALE GENOMIC DNA]</scope>
    <source>
        <strain evidence="2 3">DSM 18602</strain>
    </source>
</reference>
<keyword evidence="3" id="KW-1185">Reference proteome</keyword>
<feature type="compositionally biased region" description="Basic and acidic residues" evidence="1">
    <location>
        <begin position="39"/>
        <end position="51"/>
    </location>
</feature>
<feature type="compositionally biased region" description="Acidic residues" evidence="1">
    <location>
        <begin position="161"/>
        <end position="170"/>
    </location>
</feature>
<dbReference type="EMBL" id="RBKU01000001">
    <property type="protein sequence ID" value="RKR85531.1"/>
    <property type="molecule type" value="Genomic_DNA"/>
</dbReference>
<proteinExistence type="predicted"/>
<feature type="region of interest" description="Disordered" evidence="1">
    <location>
        <begin position="1"/>
        <end position="216"/>
    </location>
</feature>
<dbReference type="OrthoDB" id="798021at2"/>
<feature type="compositionally biased region" description="Basic and acidic residues" evidence="1">
    <location>
        <begin position="14"/>
        <end position="28"/>
    </location>
</feature>
<feature type="compositionally biased region" description="Polar residues" evidence="1">
    <location>
        <begin position="183"/>
        <end position="192"/>
    </location>
</feature>
<organism evidence="2 3">
    <name type="scientific">Mucilaginibacter gracilis</name>
    <dbReference type="NCBI Taxonomy" id="423350"/>
    <lineage>
        <taxon>Bacteria</taxon>
        <taxon>Pseudomonadati</taxon>
        <taxon>Bacteroidota</taxon>
        <taxon>Sphingobacteriia</taxon>
        <taxon>Sphingobacteriales</taxon>
        <taxon>Sphingobacteriaceae</taxon>
        <taxon>Mucilaginibacter</taxon>
    </lineage>
</organism>